<accession>A0A6A6JE58</accession>
<dbReference type="Proteomes" id="UP000800097">
    <property type="component" value="Unassembled WGS sequence"/>
</dbReference>
<proteinExistence type="predicted"/>
<organism evidence="1 2">
    <name type="scientific">Westerdykella ornata</name>
    <dbReference type="NCBI Taxonomy" id="318751"/>
    <lineage>
        <taxon>Eukaryota</taxon>
        <taxon>Fungi</taxon>
        <taxon>Dikarya</taxon>
        <taxon>Ascomycota</taxon>
        <taxon>Pezizomycotina</taxon>
        <taxon>Dothideomycetes</taxon>
        <taxon>Pleosporomycetidae</taxon>
        <taxon>Pleosporales</taxon>
        <taxon>Sporormiaceae</taxon>
        <taxon>Westerdykella</taxon>
    </lineage>
</organism>
<name>A0A6A6JE58_WESOR</name>
<dbReference type="EMBL" id="ML986502">
    <property type="protein sequence ID" value="KAF2274453.1"/>
    <property type="molecule type" value="Genomic_DNA"/>
</dbReference>
<gene>
    <name evidence="1" type="ORF">EI97DRAFT_495241</name>
</gene>
<evidence type="ECO:0000313" key="1">
    <source>
        <dbReference type="EMBL" id="KAF2274453.1"/>
    </source>
</evidence>
<keyword evidence="2" id="KW-1185">Reference proteome</keyword>
<dbReference type="PANTHER" id="PTHR10622:SF13">
    <property type="entry name" value="NACHT DOMAIN-CONTAINING PROTEIN"/>
    <property type="match status" value="1"/>
</dbReference>
<dbReference type="PANTHER" id="PTHR10622">
    <property type="entry name" value="HET DOMAIN-CONTAINING PROTEIN"/>
    <property type="match status" value="1"/>
</dbReference>
<protein>
    <recommendedName>
        <fullName evidence="3">Heterokaryon incompatibility domain-containing protein</fullName>
    </recommendedName>
</protein>
<sequence length="250" mass="29450">MRLLLRSNTGKFTLTKDLIGDDSIPPYTILSHTWGPDEEEINTYYIKEENDAEISRSINSMFRWYRNATRCYVYLSDESDFWKSRWFTRGWTLQKLLAPASVEFFSRERQRLGDKSSLRQQIYEITNISHAALQGYPLSQSSVEERLRWTEHRRTKLEEDKAYSLLGIFDVYILPTYGEGMASALARLLDGFHKVQKCIKDLRLTDPRDDKNRIENTKGGLLEGSYRWILGNSAFRRWRDDQQSRLQALL</sequence>
<evidence type="ECO:0008006" key="3">
    <source>
        <dbReference type="Google" id="ProtNLM"/>
    </source>
</evidence>
<evidence type="ECO:0000313" key="2">
    <source>
        <dbReference type="Proteomes" id="UP000800097"/>
    </source>
</evidence>
<dbReference type="RefSeq" id="XP_033651992.1">
    <property type="nucleotide sequence ID" value="XM_033802419.1"/>
</dbReference>
<reference evidence="1" key="1">
    <citation type="journal article" date="2020" name="Stud. Mycol.">
        <title>101 Dothideomycetes genomes: a test case for predicting lifestyles and emergence of pathogens.</title>
        <authorList>
            <person name="Haridas S."/>
            <person name="Albert R."/>
            <person name="Binder M."/>
            <person name="Bloem J."/>
            <person name="Labutti K."/>
            <person name="Salamov A."/>
            <person name="Andreopoulos B."/>
            <person name="Baker S."/>
            <person name="Barry K."/>
            <person name="Bills G."/>
            <person name="Bluhm B."/>
            <person name="Cannon C."/>
            <person name="Castanera R."/>
            <person name="Culley D."/>
            <person name="Daum C."/>
            <person name="Ezra D."/>
            <person name="Gonzalez J."/>
            <person name="Henrissat B."/>
            <person name="Kuo A."/>
            <person name="Liang C."/>
            <person name="Lipzen A."/>
            <person name="Lutzoni F."/>
            <person name="Magnuson J."/>
            <person name="Mondo S."/>
            <person name="Nolan M."/>
            <person name="Ohm R."/>
            <person name="Pangilinan J."/>
            <person name="Park H.-J."/>
            <person name="Ramirez L."/>
            <person name="Alfaro M."/>
            <person name="Sun H."/>
            <person name="Tritt A."/>
            <person name="Yoshinaga Y."/>
            <person name="Zwiers L.-H."/>
            <person name="Turgeon B."/>
            <person name="Goodwin S."/>
            <person name="Spatafora J."/>
            <person name="Crous P."/>
            <person name="Grigoriev I."/>
        </authorList>
    </citation>
    <scope>NUCLEOTIDE SEQUENCE</scope>
    <source>
        <strain evidence="1">CBS 379.55</strain>
    </source>
</reference>
<dbReference type="AlphaFoldDB" id="A0A6A6JE58"/>
<dbReference type="OrthoDB" id="674604at2759"/>
<dbReference type="GeneID" id="54555594"/>